<keyword evidence="3" id="KW-1185">Reference proteome</keyword>
<name>A0A4Y9M397_9BRAD</name>
<protein>
    <recommendedName>
        <fullName evidence="1">Imm33-like domain-containing protein</fullName>
    </recommendedName>
</protein>
<sequence length="204" mass="21929">MKIDIPLSSGKTLVGEAGEEHAISARALLSRLAGQAAGLAPGESIDVEIDWSLVRLLADETNVTASEPDYHGDPKRFTPSLAFTCGILDAQRKLLQGLQLAGNPPDANSYTRIADTALHAVSAVGVRRAEPDRIFTGWQIVSTERGPDDQFGQYRPIEFAARHPAWLAAMSLPPGWAFRCVGRTVLDCVSPDDVTHAVMISVDV</sequence>
<reference evidence="2 3" key="1">
    <citation type="submission" date="2019-03" db="EMBL/GenBank/DDBJ databases">
        <title>Bradyrhizobium diversity isolated from nodules of Chamaecrista fasciculata.</title>
        <authorList>
            <person name="Klepa M.S."/>
            <person name="Urquiaga M.O."/>
            <person name="Hungria M."/>
            <person name="Delamuta J.R."/>
        </authorList>
    </citation>
    <scope>NUCLEOTIDE SEQUENCE [LARGE SCALE GENOMIC DNA]</scope>
    <source>
        <strain evidence="2 3">CNPSo 3448</strain>
    </source>
</reference>
<feature type="domain" description="Imm33-like" evidence="1">
    <location>
        <begin position="91"/>
        <end position="180"/>
    </location>
</feature>
<evidence type="ECO:0000313" key="2">
    <source>
        <dbReference type="EMBL" id="TFV49620.1"/>
    </source>
</evidence>
<dbReference type="RefSeq" id="WP_135173267.1">
    <property type="nucleotide sequence ID" value="NZ_SPQT01000002.1"/>
</dbReference>
<dbReference type="InterPro" id="IPR056509">
    <property type="entry name" value="Imm33-like"/>
</dbReference>
<evidence type="ECO:0000313" key="3">
    <source>
        <dbReference type="Proteomes" id="UP000297966"/>
    </source>
</evidence>
<dbReference type="Proteomes" id="UP000297966">
    <property type="component" value="Unassembled WGS sequence"/>
</dbReference>
<evidence type="ECO:0000259" key="1">
    <source>
        <dbReference type="Pfam" id="PF24719"/>
    </source>
</evidence>
<proteinExistence type="predicted"/>
<gene>
    <name evidence="2" type="ORF">E4K65_05310</name>
</gene>
<dbReference type="Pfam" id="PF24719">
    <property type="entry name" value="Imm33-like"/>
    <property type="match status" value="1"/>
</dbReference>
<comment type="caution">
    <text evidence="2">The sequence shown here is derived from an EMBL/GenBank/DDBJ whole genome shotgun (WGS) entry which is preliminary data.</text>
</comment>
<dbReference type="EMBL" id="SPQT01000002">
    <property type="protein sequence ID" value="TFV49620.1"/>
    <property type="molecule type" value="Genomic_DNA"/>
</dbReference>
<accession>A0A4Y9M397</accession>
<dbReference type="AlphaFoldDB" id="A0A4Y9M397"/>
<organism evidence="2 3">
    <name type="scientific">Bradyrhizobium niftali</name>
    <dbReference type="NCBI Taxonomy" id="2560055"/>
    <lineage>
        <taxon>Bacteria</taxon>
        <taxon>Pseudomonadati</taxon>
        <taxon>Pseudomonadota</taxon>
        <taxon>Alphaproteobacteria</taxon>
        <taxon>Hyphomicrobiales</taxon>
        <taxon>Nitrobacteraceae</taxon>
        <taxon>Bradyrhizobium</taxon>
    </lineage>
</organism>